<feature type="transmembrane region" description="Helical" evidence="1">
    <location>
        <begin position="46"/>
        <end position="69"/>
    </location>
</feature>
<sequence length="158" mass="15887">MSSSPPADRADRADRAGFAFGVVLVVAGGLVAAATGPLELVKGGWLAAYLVLVCGVAQCCLAVQDRLLVTTEPSAGRLQASLLGWNAGNVLVIGGVLAAVPIVVDVGGILLVAVLVVAAAAARHHASPLRAALYRVGFGVLIVSVPIGLTLAHLRAVR</sequence>
<accession>A0ABW1VGE0</accession>
<evidence type="ECO:0000313" key="3">
    <source>
        <dbReference type="Proteomes" id="UP001596306"/>
    </source>
</evidence>
<reference evidence="3" key="1">
    <citation type="journal article" date="2019" name="Int. J. Syst. Evol. Microbiol.">
        <title>The Global Catalogue of Microorganisms (GCM) 10K type strain sequencing project: providing services to taxonomists for standard genome sequencing and annotation.</title>
        <authorList>
            <consortium name="The Broad Institute Genomics Platform"/>
            <consortium name="The Broad Institute Genome Sequencing Center for Infectious Disease"/>
            <person name="Wu L."/>
            <person name="Ma J."/>
        </authorList>
    </citation>
    <scope>NUCLEOTIDE SEQUENCE [LARGE SCALE GENOMIC DNA]</scope>
    <source>
        <strain evidence="3">CCUG 43304</strain>
    </source>
</reference>
<gene>
    <name evidence="2" type="ORF">ACFQB0_13790</name>
</gene>
<keyword evidence="3" id="KW-1185">Reference proteome</keyword>
<keyword evidence="1" id="KW-0472">Membrane</keyword>
<feature type="transmembrane region" description="Helical" evidence="1">
    <location>
        <begin position="132"/>
        <end position="154"/>
    </location>
</feature>
<evidence type="ECO:0000256" key="1">
    <source>
        <dbReference type="SAM" id="Phobius"/>
    </source>
</evidence>
<dbReference type="RefSeq" id="WP_386732736.1">
    <property type="nucleotide sequence ID" value="NZ_JBHSTP010000003.1"/>
</dbReference>
<feature type="transmembrane region" description="Helical" evidence="1">
    <location>
        <begin position="16"/>
        <end position="34"/>
    </location>
</feature>
<dbReference type="Proteomes" id="UP001596306">
    <property type="component" value="Unassembled WGS sequence"/>
</dbReference>
<keyword evidence="1" id="KW-1133">Transmembrane helix</keyword>
<proteinExistence type="predicted"/>
<feature type="transmembrane region" description="Helical" evidence="1">
    <location>
        <begin position="90"/>
        <end position="120"/>
    </location>
</feature>
<organism evidence="2 3">
    <name type="scientific">Luethyella okanaganae</name>
    <dbReference type="NCBI Taxonomy" id="69372"/>
    <lineage>
        <taxon>Bacteria</taxon>
        <taxon>Bacillati</taxon>
        <taxon>Actinomycetota</taxon>
        <taxon>Actinomycetes</taxon>
        <taxon>Micrococcales</taxon>
        <taxon>Microbacteriaceae</taxon>
        <taxon>Luethyella</taxon>
    </lineage>
</organism>
<keyword evidence="1" id="KW-0812">Transmembrane</keyword>
<comment type="caution">
    <text evidence="2">The sequence shown here is derived from an EMBL/GenBank/DDBJ whole genome shotgun (WGS) entry which is preliminary data.</text>
</comment>
<dbReference type="EMBL" id="JBHSTP010000003">
    <property type="protein sequence ID" value="MFC6357178.1"/>
    <property type="molecule type" value="Genomic_DNA"/>
</dbReference>
<protein>
    <submittedName>
        <fullName evidence="2">Uncharacterized protein</fullName>
    </submittedName>
</protein>
<evidence type="ECO:0000313" key="2">
    <source>
        <dbReference type="EMBL" id="MFC6357178.1"/>
    </source>
</evidence>
<name>A0ABW1VGE0_9MICO</name>